<accession>A0A9X8R8X5</accession>
<dbReference type="Proteomes" id="UP000185829">
    <property type="component" value="Unassembled WGS sequence"/>
</dbReference>
<feature type="domain" description="N-acetyltransferase" evidence="1">
    <location>
        <begin position="3"/>
        <end position="143"/>
    </location>
</feature>
<dbReference type="InterPro" id="IPR016181">
    <property type="entry name" value="Acyl_CoA_acyltransferase"/>
</dbReference>
<reference evidence="2 3" key="1">
    <citation type="submission" date="2017-01" db="EMBL/GenBank/DDBJ databases">
        <authorList>
            <person name="Varghese N."/>
            <person name="Submissions S."/>
        </authorList>
    </citation>
    <scope>NUCLEOTIDE SEQUENCE [LARGE SCALE GENOMIC DNA]</scope>
    <source>
        <strain evidence="2 3">RUG2-6</strain>
    </source>
</reference>
<dbReference type="AlphaFoldDB" id="A0A9X8R8X5"/>
<proteinExistence type="predicted"/>
<protein>
    <submittedName>
        <fullName evidence="2">Acetyltransferase (GNAT) family protein</fullName>
    </submittedName>
</protein>
<dbReference type="GO" id="GO:0016747">
    <property type="term" value="F:acyltransferase activity, transferring groups other than amino-acyl groups"/>
    <property type="evidence" value="ECO:0007669"/>
    <property type="project" value="InterPro"/>
</dbReference>
<evidence type="ECO:0000313" key="2">
    <source>
        <dbReference type="EMBL" id="SIR24383.1"/>
    </source>
</evidence>
<sequence length="160" mass="18315">MVMQIIAKRMIAADTVKDFFIQHWETTQVVFSRGLFHYAELEGVGVMDENEKIAGLGTYKLSDHVCQIISLNSEHENQGVGSSLLYVMENIAKEKNCHTIKAITTNDNLQALKFFQKRGYVISEIVKNAVEESRKIKPEIPFYSFDGIPIRDEIILEKYL</sequence>
<evidence type="ECO:0000313" key="3">
    <source>
        <dbReference type="Proteomes" id="UP000185829"/>
    </source>
</evidence>
<organism evidence="2 3">
    <name type="scientific">Peribacillus simplex</name>
    <dbReference type="NCBI Taxonomy" id="1478"/>
    <lineage>
        <taxon>Bacteria</taxon>
        <taxon>Bacillati</taxon>
        <taxon>Bacillota</taxon>
        <taxon>Bacilli</taxon>
        <taxon>Bacillales</taxon>
        <taxon>Bacillaceae</taxon>
        <taxon>Peribacillus</taxon>
    </lineage>
</organism>
<gene>
    <name evidence="2" type="ORF">SAMN05878482_103104</name>
</gene>
<comment type="caution">
    <text evidence="2">The sequence shown here is derived from an EMBL/GenBank/DDBJ whole genome shotgun (WGS) entry which is preliminary data.</text>
</comment>
<dbReference type="EMBL" id="FTMX01000003">
    <property type="protein sequence ID" value="SIR24383.1"/>
    <property type="molecule type" value="Genomic_DNA"/>
</dbReference>
<dbReference type="SUPFAM" id="SSF55729">
    <property type="entry name" value="Acyl-CoA N-acyltransferases (Nat)"/>
    <property type="match status" value="1"/>
</dbReference>
<dbReference type="PROSITE" id="PS51186">
    <property type="entry name" value="GNAT"/>
    <property type="match status" value="1"/>
</dbReference>
<dbReference type="Gene3D" id="3.40.630.30">
    <property type="match status" value="1"/>
</dbReference>
<dbReference type="InterPro" id="IPR000182">
    <property type="entry name" value="GNAT_dom"/>
</dbReference>
<dbReference type="Pfam" id="PF00583">
    <property type="entry name" value="Acetyltransf_1"/>
    <property type="match status" value="1"/>
</dbReference>
<dbReference type="CDD" id="cd04301">
    <property type="entry name" value="NAT_SF"/>
    <property type="match status" value="1"/>
</dbReference>
<evidence type="ECO:0000259" key="1">
    <source>
        <dbReference type="PROSITE" id="PS51186"/>
    </source>
</evidence>
<name>A0A9X8R8X5_9BACI</name>